<comment type="subcellular location">
    <subcellularLocation>
        <location evidence="1">Membrane</location>
        <topology evidence="1">Multi-pass membrane protein</topology>
    </subcellularLocation>
</comment>
<organism evidence="8 11">
    <name type="scientific">Paenirhodobacter populi</name>
    <dbReference type="NCBI Taxonomy" id="2306993"/>
    <lineage>
        <taxon>Bacteria</taxon>
        <taxon>Pseudomonadati</taxon>
        <taxon>Pseudomonadota</taxon>
        <taxon>Alphaproteobacteria</taxon>
        <taxon>Rhodobacterales</taxon>
        <taxon>Rhodobacter group</taxon>
        <taxon>Paenirhodobacter</taxon>
    </lineage>
</organism>
<keyword evidence="12" id="KW-1185">Reference proteome</keyword>
<accession>A0A443IPN7</accession>
<evidence type="ECO:0000256" key="5">
    <source>
        <dbReference type="SAM" id="Phobius"/>
    </source>
</evidence>
<dbReference type="GO" id="GO:0016020">
    <property type="term" value="C:membrane"/>
    <property type="evidence" value="ECO:0007669"/>
    <property type="project" value="UniProtKB-SubCell"/>
</dbReference>
<dbReference type="RefSeq" id="WP_128209593.1">
    <property type="nucleotide sequence ID" value="NZ_JBHRSO010000024.1"/>
</dbReference>
<accession>A0A443JE25</accession>
<feature type="transmembrane region" description="Helical" evidence="5">
    <location>
        <begin position="161"/>
        <end position="189"/>
    </location>
</feature>
<gene>
    <name evidence="9" type="ORF">D2T29_05065</name>
    <name evidence="8" type="ORF">D2T30_15320</name>
    <name evidence="7" type="ORF">D2T33_16550</name>
</gene>
<evidence type="ECO:0000256" key="4">
    <source>
        <dbReference type="ARBA" id="ARBA00023136"/>
    </source>
</evidence>
<feature type="transmembrane region" description="Helical" evidence="5">
    <location>
        <begin position="100"/>
        <end position="117"/>
    </location>
</feature>
<dbReference type="EMBL" id="SAUY01000003">
    <property type="protein sequence ID" value="RWR34265.1"/>
    <property type="molecule type" value="Genomic_DNA"/>
</dbReference>
<accession>A0A443KNB4</accession>
<dbReference type="Proteomes" id="UP000284476">
    <property type="component" value="Unassembled WGS sequence"/>
</dbReference>
<evidence type="ECO:0000313" key="12">
    <source>
        <dbReference type="Proteomes" id="UP000285710"/>
    </source>
</evidence>
<evidence type="ECO:0000256" key="1">
    <source>
        <dbReference type="ARBA" id="ARBA00004141"/>
    </source>
</evidence>
<feature type="transmembrane region" description="Helical" evidence="5">
    <location>
        <begin position="123"/>
        <end position="149"/>
    </location>
</feature>
<sequence length="195" mass="20751">MNMADFRAFVLTSLRYPQEAARMLMALNLPMSVRWLAVGAVVTLSAALGTAAEIVFAAARGTEAGPNVAPMAMAALQFGLVLYGAWAMSFFGRMMGGRGTFPDALILVAWIEALLLIGQTLQIFVMLLIPILSFVGSMALIVLLFWLLIHFTAALNGFTNIVKVGVAVILIFIGSGMLAGTLLVSLGFVPVPQNM</sequence>
<dbReference type="Proteomes" id="UP000284451">
    <property type="component" value="Unassembled WGS sequence"/>
</dbReference>
<protein>
    <recommendedName>
        <fullName evidence="6">Yip1 domain-containing protein</fullName>
    </recommendedName>
</protein>
<feature type="transmembrane region" description="Helical" evidence="5">
    <location>
        <begin position="67"/>
        <end position="88"/>
    </location>
</feature>
<keyword evidence="2 5" id="KW-0812">Transmembrane</keyword>
<proteinExistence type="predicted"/>
<dbReference type="EMBL" id="SAUZ01000018">
    <property type="protein sequence ID" value="RWR18734.1"/>
    <property type="molecule type" value="Genomic_DNA"/>
</dbReference>
<dbReference type="AlphaFoldDB" id="A0A443JE25"/>
<dbReference type="InterPro" id="IPR006977">
    <property type="entry name" value="Yip1_dom"/>
</dbReference>
<evidence type="ECO:0000313" key="10">
    <source>
        <dbReference type="Proteomes" id="UP000284451"/>
    </source>
</evidence>
<dbReference type="Proteomes" id="UP000285710">
    <property type="component" value="Unassembled WGS sequence"/>
</dbReference>
<feature type="domain" description="Yip1" evidence="6">
    <location>
        <begin position="13"/>
        <end position="177"/>
    </location>
</feature>
<keyword evidence="4 5" id="KW-0472">Membrane</keyword>
<evidence type="ECO:0000313" key="9">
    <source>
        <dbReference type="EMBL" id="RWR34265.1"/>
    </source>
</evidence>
<reference evidence="10 11" key="1">
    <citation type="submission" date="2019-01" db="EMBL/GenBank/DDBJ databases">
        <title>Sinorhodobacter populi sp. nov. isolated from the symptomatic bark tissue of Populus euramericana canker.</title>
        <authorList>
            <person name="Xu G."/>
        </authorList>
    </citation>
    <scope>NUCLEOTIDE SEQUENCE [LARGE SCALE GENOMIC DNA]</scope>
    <source>
        <strain evidence="9 10">07D10-4-3</strain>
        <strain evidence="7 12">2D-5</strain>
        <strain evidence="8 11">SK2B-1</strain>
    </source>
</reference>
<evidence type="ECO:0000313" key="11">
    <source>
        <dbReference type="Proteomes" id="UP000284476"/>
    </source>
</evidence>
<keyword evidence="3 5" id="KW-1133">Transmembrane helix</keyword>
<evidence type="ECO:0000313" key="7">
    <source>
        <dbReference type="EMBL" id="RWR07789.1"/>
    </source>
</evidence>
<reference evidence="10 11" key="2">
    <citation type="submission" date="2019-01" db="EMBL/GenBank/DDBJ databases">
        <authorList>
            <person name="Li Y."/>
        </authorList>
    </citation>
    <scope>NUCLEOTIDE SEQUENCE [LARGE SCALE GENOMIC DNA]</scope>
    <source>
        <strain evidence="9 10">07D10-4-3</strain>
        <strain evidence="7 12">2D-5</strain>
        <strain evidence="8 11">SK2B-1</strain>
    </source>
</reference>
<evidence type="ECO:0000259" key="6">
    <source>
        <dbReference type="Pfam" id="PF04893"/>
    </source>
</evidence>
<comment type="caution">
    <text evidence="8">The sequence shown here is derived from an EMBL/GenBank/DDBJ whole genome shotgun (WGS) entry which is preliminary data.</text>
</comment>
<dbReference type="EMBL" id="SAUW01000020">
    <property type="protein sequence ID" value="RWR07789.1"/>
    <property type="molecule type" value="Genomic_DNA"/>
</dbReference>
<dbReference type="Pfam" id="PF04893">
    <property type="entry name" value="Yip1"/>
    <property type="match status" value="1"/>
</dbReference>
<evidence type="ECO:0000256" key="3">
    <source>
        <dbReference type="ARBA" id="ARBA00022989"/>
    </source>
</evidence>
<name>A0A443JE25_9RHOB</name>
<evidence type="ECO:0000256" key="2">
    <source>
        <dbReference type="ARBA" id="ARBA00022692"/>
    </source>
</evidence>
<evidence type="ECO:0000313" key="8">
    <source>
        <dbReference type="EMBL" id="RWR18734.1"/>
    </source>
</evidence>